<evidence type="ECO:0000256" key="1">
    <source>
        <dbReference type="SAM" id="SignalP"/>
    </source>
</evidence>
<proteinExistence type="predicted"/>
<feature type="chain" id="PRO_5047392270" evidence="1">
    <location>
        <begin position="25"/>
        <end position="354"/>
    </location>
</feature>
<reference evidence="2 3" key="1">
    <citation type="submission" date="2023-10" db="EMBL/GenBank/DDBJ databases">
        <title>Complete genome sequence of Shewanella sp. DAU334.</title>
        <authorList>
            <person name="Lee Y.-S."/>
            <person name="Jeong H.-R."/>
            <person name="Hwang E.-J."/>
            <person name="Choi Y.-L."/>
            <person name="Kim G.-D."/>
        </authorList>
    </citation>
    <scope>NUCLEOTIDE SEQUENCE [LARGE SCALE GENOMIC DNA]</scope>
    <source>
        <strain evidence="2 3">DAU334</strain>
    </source>
</reference>
<name>A0ABZ0JVQ4_9GAMM</name>
<gene>
    <name evidence="2" type="ORF">RGE70_13860</name>
</gene>
<organism evidence="2 3">
    <name type="scientific">Shewanella youngdeokensis</name>
    <dbReference type="NCBI Taxonomy" id="2999068"/>
    <lineage>
        <taxon>Bacteria</taxon>
        <taxon>Pseudomonadati</taxon>
        <taxon>Pseudomonadota</taxon>
        <taxon>Gammaproteobacteria</taxon>
        <taxon>Alteromonadales</taxon>
        <taxon>Shewanellaceae</taxon>
        <taxon>Shewanella</taxon>
    </lineage>
</organism>
<protein>
    <submittedName>
        <fullName evidence="2">DcaP family trimeric outer membrane transporter</fullName>
    </submittedName>
</protein>
<evidence type="ECO:0000313" key="3">
    <source>
        <dbReference type="Proteomes" id="UP001529491"/>
    </source>
</evidence>
<sequence length="354" mass="39078">MFNTKVNKTTLLLALSILSAPALASYEFEIDEDSKISFGGYIKVDARYVDGDVAYLDKWSGNGTVLTGDASQFKIFANQSRFNTKYVHGDVTGFIEMDFFGGSGNEVISNSYNPRLRHAYIKYQDLLVGQTWSTFMNTSAMAETADFGGTMMGIAFIRQGQIRYSFGNLQVALENPETSGGDTASDNVPDVIAKYTFKGDWGNVSISGVGRQLNTLDGETETTFGGGFAGKIKTFGKDDLRFQFHTGQLGRYVGTSAVKDLVAKTVDDVTTYDAEESTAYNVSYRHFWTSTLRSTVTYGYIKGDESGTEISQWGLNLFENLTPELAVAVEVGNYQLEHLDADSYYGQLSMQYKF</sequence>
<accession>A0ABZ0JVQ4</accession>
<keyword evidence="1" id="KW-0732">Signal</keyword>
<dbReference type="Pfam" id="PF19577">
    <property type="entry name" value="DcaP"/>
    <property type="match status" value="1"/>
</dbReference>
<dbReference type="EMBL" id="CP136522">
    <property type="protein sequence ID" value="WOT04399.1"/>
    <property type="molecule type" value="Genomic_DNA"/>
</dbReference>
<evidence type="ECO:0000313" key="2">
    <source>
        <dbReference type="EMBL" id="WOT04399.1"/>
    </source>
</evidence>
<dbReference type="SUPFAM" id="SSF56935">
    <property type="entry name" value="Porins"/>
    <property type="match status" value="1"/>
</dbReference>
<dbReference type="Proteomes" id="UP001529491">
    <property type="component" value="Chromosome"/>
</dbReference>
<dbReference type="RefSeq" id="WP_310472030.1">
    <property type="nucleotide sequence ID" value="NZ_CP136522.1"/>
</dbReference>
<feature type="signal peptide" evidence="1">
    <location>
        <begin position="1"/>
        <end position="24"/>
    </location>
</feature>
<dbReference type="InterPro" id="IPR045748">
    <property type="entry name" value="DcaP"/>
</dbReference>
<keyword evidence="3" id="KW-1185">Reference proteome</keyword>